<sequence>MSYEEIREDQLPQAYSPDMEALKRSTTESSYMEAAFYLLREATHWFSIVAALKPTAPLTRNDAILRGLLVRTCKLLRLTLRELHERETFQQLSVSRDAIETLATLVYLIGDNGTGVRFDQYVMNSLVAERELLRDIQQNIRERNGETWSIEERMKRSIAATAKAAGIDDVSQLPGRARIGYPSAEERIKLLGPSVYIGYRMGSVETHGDWNDIYRNHLLFEDGEFSPNLSSYDVRPQVPLMLVKLSISVFLDNIERLAPDEATARFLEPLLVDLVRRAGEVDALHEGFLNS</sequence>
<name>A0A499UF75_9ACTN</name>
<dbReference type="Pfam" id="PF18928">
    <property type="entry name" value="DUF5677"/>
    <property type="match status" value="1"/>
</dbReference>
<dbReference type="AlphaFoldDB" id="A0A499UF75"/>
<protein>
    <submittedName>
        <fullName evidence="1">Uncharacterized protein</fullName>
    </submittedName>
</protein>
<gene>
    <name evidence="1" type="ORF">SSPO_026910</name>
</gene>
<proteinExistence type="predicted"/>
<dbReference type="EMBL" id="AP019620">
    <property type="protein sequence ID" value="BBJ39973.1"/>
    <property type="molecule type" value="Genomic_DNA"/>
</dbReference>
<dbReference type="InterPro" id="IPR043733">
    <property type="entry name" value="DUF5677"/>
</dbReference>
<organism evidence="1 2">
    <name type="scientific">Streptomyces antimycoticus</name>
    <dbReference type="NCBI Taxonomy" id="68175"/>
    <lineage>
        <taxon>Bacteria</taxon>
        <taxon>Bacillati</taxon>
        <taxon>Actinomycetota</taxon>
        <taxon>Actinomycetes</taxon>
        <taxon>Kitasatosporales</taxon>
        <taxon>Streptomycetaceae</taxon>
        <taxon>Streptomyces</taxon>
        <taxon>Streptomyces violaceusniger group</taxon>
    </lineage>
</organism>
<dbReference type="Proteomes" id="UP000463951">
    <property type="component" value="Chromosome"/>
</dbReference>
<evidence type="ECO:0000313" key="2">
    <source>
        <dbReference type="Proteomes" id="UP000463951"/>
    </source>
</evidence>
<accession>A0A499UF75</accession>
<reference evidence="1 2" key="1">
    <citation type="journal article" date="2020" name="Int. J. Syst. Evol. Microbiol.">
        <title>Reclassification of Streptomyces castelarensis and Streptomyces sporoclivatus as later heterotypic synonyms of Streptomyces antimycoticus.</title>
        <authorList>
            <person name="Komaki H."/>
            <person name="Tamura T."/>
        </authorList>
    </citation>
    <scope>NUCLEOTIDE SEQUENCE [LARGE SCALE GENOMIC DNA]</scope>
    <source>
        <strain evidence="1 2">NBRC 100767</strain>
    </source>
</reference>
<evidence type="ECO:0000313" key="1">
    <source>
        <dbReference type="EMBL" id="BBJ39973.1"/>
    </source>
</evidence>